<reference evidence="3" key="1">
    <citation type="submission" date="2016-10" db="EMBL/GenBank/DDBJ databases">
        <authorList>
            <person name="Varghese N."/>
            <person name="Submissions S."/>
        </authorList>
    </citation>
    <scope>NUCLEOTIDE SEQUENCE [LARGE SCALE GENOMIC DNA]</scope>
    <source>
        <strain evidence="3">DSM 44260</strain>
    </source>
</reference>
<gene>
    <name evidence="2" type="ORF">SAMN04487818_11643</name>
</gene>
<name>A0A1H9XL25_9PSEU</name>
<proteinExistence type="predicted"/>
<organism evidence="2 3">
    <name type="scientific">Actinokineospora terrae</name>
    <dbReference type="NCBI Taxonomy" id="155974"/>
    <lineage>
        <taxon>Bacteria</taxon>
        <taxon>Bacillati</taxon>
        <taxon>Actinomycetota</taxon>
        <taxon>Actinomycetes</taxon>
        <taxon>Pseudonocardiales</taxon>
        <taxon>Pseudonocardiaceae</taxon>
        <taxon>Actinokineospora</taxon>
    </lineage>
</organism>
<dbReference type="EMBL" id="FOGI01000016">
    <property type="protein sequence ID" value="SES46527.1"/>
    <property type="molecule type" value="Genomic_DNA"/>
</dbReference>
<protein>
    <submittedName>
        <fullName evidence="2">Uncharacterized protein</fullName>
    </submittedName>
</protein>
<evidence type="ECO:0000256" key="1">
    <source>
        <dbReference type="SAM" id="MobiDB-lite"/>
    </source>
</evidence>
<dbReference type="Proteomes" id="UP000199051">
    <property type="component" value="Unassembled WGS sequence"/>
</dbReference>
<feature type="compositionally biased region" description="Polar residues" evidence="1">
    <location>
        <begin position="26"/>
        <end position="44"/>
    </location>
</feature>
<dbReference type="AlphaFoldDB" id="A0A1H9XL25"/>
<feature type="region of interest" description="Disordered" evidence="1">
    <location>
        <begin position="1"/>
        <end position="65"/>
    </location>
</feature>
<evidence type="ECO:0000313" key="2">
    <source>
        <dbReference type="EMBL" id="SES46527.1"/>
    </source>
</evidence>
<accession>A0A1H9XL25</accession>
<keyword evidence="3" id="KW-1185">Reference proteome</keyword>
<evidence type="ECO:0000313" key="3">
    <source>
        <dbReference type="Proteomes" id="UP000199051"/>
    </source>
</evidence>
<sequence>MTVDAAGETESRNTPQLKIKPLKAPPNTQRIENPHTPRTTNFPLWTTPPHVDAPYPPTTRSTNSL</sequence>